<sequence>MIRVVIVEDELPAKNKIRRFLNDLTEEVQVVGECDSVESAVAFFEQGPTVDLLISDIELLDGNAFQIFQEVTLSCPIIFTTAYSQFWMQAFETNGIEYLLKPFDFERFQKAWNKFKLLSNSSDSQAEAMLKLAQLFEGKLATKPVHKSRWIIPYAKGSYLLASDEISYFSAENGVVWAYDQQGKRHLLQEATLKVVENQLDVSQFFRINRGQLIHQKYVERIERYSKNAVSVKMKGAENLLMCSQSTTPAFMNWISTG</sequence>
<dbReference type="Gene3D" id="3.40.50.2300">
    <property type="match status" value="1"/>
</dbReference>
<keyword evidence="4" id="KW-1185">Reference proteome</keyword>
<reference evidence="3 4" key="1">
    <citation type="submission" date="2017-05" db="EMBL/GenBank/DDBJ databases">
        <authorList>
            <person name="Varghese N."/>
            <person name="Submissions S."/>
        </authorList>
    </citation>
    <scope>NUCLEOTIDE SEQUENCE [LARGE SCALE GENOMIC DNA]</scope>
    <source>
        <strain evidence="3 4">DSM 15360</strain>
    </source>
</reference>
<dbReference type="RefSeq" id="WP_283414184.1">
    <property type="nucleotide sequence ID" value="NZ_FXUA01000007.1"/>
</dbReference>
<dbReference type="PANTHER" id="PTHR37299">
    <property type="entry name" value="TRANSCRIPTIONAL REGULATOR-RELATED"/>
    <property type="match status" value="1"/>
</dbReference>
<comment type="caution">
    <text evidence="3">The sequence shown here is derived from an EMBL/GenBank/DDBJ whole genome shotgun (WGS) entry which is preliminary data.</text>
</comment>
<dbReference type="Pfam" id="PF00072">
    <property type="entry name" value="Response_reg"/>
    <property type="match status" value="1"/>
</dbReference>
<proteinExistence type="predicted"/>
<dbReference type="SUPFAM" id="SSF52172">
    <property type="entry name" value="CheY-like"/>
    <property type="match status" value="1"/>
</dbReference>
<dbReference type="InterPro" id="IPR001789">
    <property type="entry name" value="Sig_transdc_resp-reg_receiver"/>
</dbReference>
<organism evidence="3 4">
    <name type="scientific">Algoriphagus winogradskyi</name>
    <dbReference type="NCBI Taxonomy" id="237017"/>
    <lineage>
        <taxon>Bacteria</taxon>
        <taxon>Pseudomonadati</taxon>
        <taxon>Bacteroidota</taxon>
        <taxon>Cytophagia</taxon>
        <taxon>Cytophagales</taxon>
        <taxon>Cyclobacteriaceae</taxon>
        <taxon>Algoriphagus</taxon>
    </lineage>
</organism>
<evidence type="ECO:0000313" key="3">
    <source>
        <dbReference type="EMBL" id="SMP31634.1"/>
    </source>
</evidence>
<dbReference type="PANTHER" id="PTHR37299:SF1">
    <property type="entry name" value="STAGE 0 SPORULATION PROTEIN A HOMOLOG"/>
    <property type="match status" value="1"/>
</dbReference>
<dbReference type="Proteomes" id="UP001157915">
    <property type="component" value="Unassembled WGS sequence"/>
</dbReference>
<dbReference type="SMART" id="SM00448">
    <property type="entry name" value="REC"/>
    <property type="match status" value="1"/>
</dbReference>
<keyword evidence="1" id="KW-0597">Phosphoprotein</keyword>
<evidence type="ECO:0000259" key="2">
    <source>
        <dbReference type="PROSITE" id="PS50110"/>
    </source>
</evidence>
<name>A0ABY1PCS8_9BACT</name>
<protein>
    <submittedName>
        <fullName evidence="3">Two component transcriptional regulator, LytTR family</fullName>
    </submittedName>
</protein>
<evidence type="ECO:0000256" key="1">
    <source>
        <dbReference type="PROSITE-ProRule" id="PRU00169"/>
    </source>
</evidence>
<accession>A0ABY1PCS8</accession>
<dbReference type="SMART" id="SM00850">
    <property type="entry name" value="LytTR"/>
    <property type="match status" value="1"/>
</dbReference>
<dbReference type="EMBL" id="FXUA01000007">
    <property type="protein sequence ID" value="SMP31634.1"/>
    <property type="molecule type" value="Genomic_DNA"/>
</dbReference>
<evidence type="ECO:0000313" key="4">
    <source>
        <dbReference type="Proteomes" id="UP001157915"/>
    </source>
</evidence>
<dbReference type="PROSITE" id="PS50110">
    <property type="entry name" value="RESPONSE_REGULATORY"/>
    <property type="match status" value="1"/>
</dbReference>
<dbReference type="InterPro" id="IPR046947">
    <property type="entry name" value="LytR-like"/>
</dbReference>
<dbReference type="Gene3D" id="2.40.50.1020">
    <property type="entry name" value="LytTr DNA-binding domain"/>
    <property type="match status" value="1"/>
</dbReference>
<feature type="modified residue" description="4-aspartylphosphate" evidence="1">
    <location>
        <position position="56"/>
    </location>
</feature>
<gene>
    <name evidence="3" type="ORF">SAMN06265367_107166</name>
</gene>
<feature type="domain" description="Response regulatory" evidence="2">
    <location>
        <begin position="3"/>
        <end position="116"/>
    </location>
</feature>
<dbReference type="Pfam" id="PF04397">
    <property type="entry name" value="LytTR"/>
    <property type="match status" value="1"/>
</dbReference>
<dbReference type="InterPro" id="IPR011006">
    <property type="entry name" value="CheY-like_superfamily"/>
</dbReference>
<dbReference type="InterPro" id="IPR007492">
    <property type="entry name" value="LytTR_DNA-bd_dom"/>
</dbReference>